<protein>
    <submittedName>
        <fullName evidence="4">Cupin domain-containing protein</fullName>
    </submittedName>
</protein>
<comment type="caution">
    <text evidence="3">The sequence shown here is derived from an EMBL/GenBank/DDBJ whole genome shotgun (WGS) entry which is preliminary data.</text>
</comment>
<sequence>MKTGSILTGALCMALAAGSCCRQTPAAETAGKQLTTAETIVFKDYGAEPTVLDIESYTLANENFRTVLWTGGNLQVTVMAIPVGGDVGLELHNGIDQFLRVEEGTAQVMMGDSADKLDFVKEVKDDYAIFVPAGKWHNIVNKGDKPLKIYSIYAPAEHPHGTIHKTQQESMEAEHDH</sequence>
<dbReference type="Pfam" id="PF07883">
    <property type="entry name" value="Cupin_2"/>
    <property type="match status" value="1"/>
</dbReference>
<evidence type="ECO:0000313" key="3">
    <source>
        <dbReference type="EMBL" id="GKI17096.1"/>
    </source>
</evidence>
<feature type="domain" description="Cupin type-2" evidence="2">
    <location>
        <begin position="78"/>
        <end position="153"/>
    </location>
</feature>
<evidence type="ECO:0000313" key="7">
    <source>
        <dbReference type="Proteomes" id="UP001055105"/>
    </source>
</evidence>
<dbReference type="InterPro" id="IPR052538">
    <property type="entry name" value="Flavonoid_dioxygenase-like"/>
</dbReference>
<keyword evidence="1" id="KW-0732">Signal</keyword>
<dbReference type="Proteomes" id="UP001055105">
    <property type="component" value="Unassembled WGS sequence"/>
</dbReference>
<dbReference type="PANTHER" id="PTHR43346">
    <property type="entry name" value="LIGAND BINDING DOMAIN PROTEIN, PUTATIVE (AFU_ORTHOLOGUE AFUA_6G14370)-RELATED"/>
    <property type="match status" value="1"/>
</dbReference>
<dbReference type="PROSITE" id="PS51257">
    <property type="entry name" value="PROKAR_LIPOPROTEIN"/>
    <property type="match status" value="1"/>
</dbReference>
<evidence type="ECO:0000313" key="4">
    <source>
        <dbReference type="EMBL" id="KAA3160318.1"/>
    </source>
</evidence>
<accession>A0A5B5VRQ4</accession>
<dbReference type="SUPFAM" id="SSF51182">
    <property type="entry name" value="RmlC-like cupins"/>
    <property type="match status" value="1"/>
</dbReference>
<dbReference type="InterPro" id="IPR013096">
    <property type="entry name" value="Cupin_2"/>
</dbReference>
<dbReference type="RefSeq" id="WP_009598149.1">
    <property type="nucleotide sequence ID" value="NZ_AP025581.1"/>
</dbReference>
<organism evidence="3 7">
    <name type="scientific">Alistipes finegoldii</name>
    <dbReference type="NCBI Taxonomy" id="214856"/>
    <lineage>
        <taxon>Bacteria</taxon>
        <taxon>Pseudomonadati</taxon>
        <taxon>Bacteroidota</taxon>
        <taxon>Bacteroidia</taxon>
        <taxon>Bacteroidales</taxon>
        <taxon>Rikenellaceae</taxon>
        <taxon>Alistipes</taxon>
    </lineage>
</organism>
<keyword evidence="6" id="KW-1185">Reference proteome</keyword>
<dbReference type="InterPro" id="IPR014710">
    <property type="entry name" value="RmlC-like_jellyroll"/>
</dbReference>
<dbReference type="EMBL" id="BQOL01000001">
    <property type="protein sequence ID" value="GKI17096.1"/>
    <property type="molecule type" value="Genomic_DNA"/>
</dbReference>
<feature type="signal peptide" evidence="1">
    <location>
        <begin position="1"/>
        <end position="22"/>
    </location>
</feature>
<dbReference type="PANTHER" id="PTHR43346:SF1">
    <property type="entry name" value="QUERCETIN 2,3-DIOXYGENASE-RELATED"/>
    <property type="match status" value="1"/>
</dbReference>
<dbReference type="Proteomes" id="UP001181347">
    <property type="component" value="Unassembled WGS sequence"/>
</dbReference>
<evidence type="ECO:0000313" key="6">
    <source>
        <dbReference type="Proteomes" id="UP000324870"/>
    </source>
</evidence>
<dbReference type="AlphaFoldDB" id="A0A5B5VRQ4"/>
<proteinExistence type="predicted"/>
<name>A0A5B5VRQ4_9BACT</name>
<reference evidence="3" key="2">
    <citation type="submission" date="2022-01" db="EMBL/GenBank/DDBJ databases">
        <title>Novel bile acid biosynthetic pathways are enriched in the microbiome of centenarians.</title>
        <authorList>
            <person name="Sato Y."/>
            <person name="Atarashi K."/>
            <person name="Plichta R.D."/>
            <person name="Arai Y."/>
            <person name="Sasajima S."/>
            <person name="Kearney M.S."/>
            <person name="Suda W."/>
            <person name="Takeshita K."/>
            <person name="Sasaki T."/>
            <person name="Okamoto S."/>
            <person name="Skelly N.A."/>
            <person name="Okamura Y."/>
            <person name="Vlamakis H."/>
            <person name="Li Y."/>
            <person name="Tanoue T."/>
            <person name="Takei H."/>
            <person name="Nittono H."/>
            <person name="Narushima S."/>
            <person name="Irie J."/>
            <person name="Itoh H."/>
            <person name="Moriya K."/>
            <person name="Sugiura Y."/>
            <person name="Suematsu M."/>
            <person name="Moritoki N."/>
            <person name="Shibata S."/>
            <person name="Littman R.D."/>
            <person name="Fischbach A.M."/>
            <person name="Uwamino Y."/>
            <person name="Inoue T."/>
            <person name="Honda A."/>
            <person name="Hattori M."/>
            <person name="Murai T."/>
            <person name="Xavier J.R."/>
            <person name="Hirose N."/>
            <person name="Honda K."/>
        </authorList>
    </citation>
    <scope>NUCLEOTIDE SEQUENCE</scope>
    <source>
        <strain evidence="3">CE91-St16</strain>
    </source>
</reference>
<dbReference type="Gene3D" id="2.60.120.10">
    <property type="entry name" value="Jelly Rolls"/>
    <property type="match status" value="1"/>
</dbReference>
<dbReference type="EMBL" id="VVND01000003">
    <property type="protein sequence ID" value="KAA3160318.1"/>
    <property type="molecule type" value="Genomic_DNA"/>
</dbReference>
<feature type="chain" id="PRO_5044618587" evidence="1">
    <location>
        <begin position="23"/>
        <end position="177"/>
    </location>
</feature>
<dbReference type="Proteomes" id="UP000324870">
    <property type="component" value="Unassembled WGS sequence"/>
</dbReference>
<dbReference type="EMBL" id="JAWDES010000006">
    <property type="protein sequence ID" value="MDU0261315.1"/>
    <property type="molecule type" value="Genomic_DNA"/>
</dbReference>
<gene>
    <name evidence="3" type="ORF">CE91St16_00040</name>
    <name evidence="4" type="ORF">F2A26_03665</name>
    <name evidence="5" type="ORF">RVH17_14575</name>
</gene>
<evidence type="ECO:0000256" key="1">
    <source>
        <dbReference type="SAM" id="SignalP"/>
    </source>
</evidence>
<evidence type="ECO:0000259" key="2">
    <source>
        <dbReference type="Pfam" id="PF07883"/>
    </source>
</evidence>
<dbReference type="InterPro" id="IPR011051">
    <property type="entry name" value="RmlC_Cupin_sf"/>
</dbReference>
<reference evidence="5" key="3">
    <citation type="submission" date="2023-10" db="EMBL/GenBank/DDBJ databases">
        <title>Genome Sequence of the Bacteria from From Gut Wall in Crohn's Disease.</title>
        <authorList>
            <person name="Rodriguez-Palacios A."/>
        </authorList>
    </citation>
    <scope>NUCLEOTIDE SEQUENCE</scope>
    <source>
        <strain evidence="5">CavFT-hAR58</strain>
    </source>
</reference>
<dbReference type="CDD" id="cd02223">
    <property type="entry name" value="cupin_Bh2720-like"/>
    <property type="match status" value="1"/>
</dbReference>
<reference evidence="4 6" key="1">
    <citation type="journal article" date="2019" name="Nat. Med.">
        <title>A library of human gut bacterial isolates paired with longitudinal multiomics data enables mechanistic microbiome research.</title>
        <authorList>
            <person name="Poyet M."/>
            <person name="Groussin M."/>
            <person name="Gibbons S.M."/>
            <person name="Avila-Pacheco J."/>
            <person name="Jiang X."/>
            <person name="Kearney S.M."/>
            <person name="Perrotta A.R."/>
            <person name="Berdy B."/>
            <person name="Zhao S."/>
            <person name="Lieberman T.D."/>
            <person name="Swanson P.K."/>
            <person name="Smith M."/>
            <person name="Roesemann S."/>
            <person name="Alexander J.E."/>
            <person name="Rich S.A."/>
            <person name="Livny J."/>
            <person name="Vlamakis H."/>
            <person name="Clish C."/>
            <person name="Bullock K."/>
            <person name="Deik A."/>
            <person name="Scott J."/>
            <person name="Pierce K.A."/>
            <person name="Xavier R.J."/>
            <person name="Alm E.J."/>
        </authorList>
    </citation>
    <scope>NUCLEOTIDE SEQUENCE [LARGE SCALE GENOMIC DNA]</scope>
    <source>
        <strain evidence="4 6">BIOML-A1</strain>
    </source>
</reference>
<evidence type="ECO:0000313" key="5">
    <source>
        <dbReference type="EMBL" id="MDU0261315.1"/>
    </source>
</evidence>